<comment type="catalytic activity">
    <reaction evidence="1">
        <text>O-phospho-L-seryl-[protein] + H2O = L-seryl-[protein] + phosphate</text>
        <dbReference type="Rhea" id="RHEA:20629"/>
        <dbReference type="Rhea" id="RHEA-COMP:9863"/>
        <dbReference type="Rhea" id="RHEA-COMP:11604"/>
        <dbReference type="ChEBI" id="CHEBI:15377"/>
        <dbReference type="ChEBI" id="CHEBI:29999"/>
        <dbReference type="ChEBI" id="CHEBI:43474"/>
        <dbReference type="ChEBI" id="CHEBI:83421"/>
        <dbReference type="EC" id="3.1.3.16"/>
    </reaction>
</comment>
<keyword evidence="1" id="KW-0464">Manganese</keyword>
<dbReference type="InterPro" id="IPR001932">
    <property type="entry name" value="PPM-type_phosphatase-like_dom"/>
</dbReference>
<evidence type="ECO:0000259" key="2">
    <source>
        <dbReference type="PROSITE" id="PS51746"/>
    </source>
</evidence>
<keyword evidence="1" id="KW-0378">Hydrolase</keyword>
<keyword evidence="1" id="KW-0479">Metal-binding</keyword>
<keyword evidence="1" id="KW-0460">Magnesium</keyword>
<accession>A0A2N9I631</accession>
<dbReference type="EMBL" id="OIVN01001187">
    <property type="protein sequence ID" value="SPC90894.1"/>
    <property type="molecule type" value="Genomic_DNA"/>
</dbReference>
<evidence type="ECO:0000256" key="1">
    <source>
        <dbReference type="RuleBase" id="RU366020"/>
    </source>
</evidence>
<organism evidence="4">
    <name type="scientific">Fagus sylvatica</name>
    <name type="common">Beechnut</name>
    <dbReference type="NCBI Taxonomy" id="28930"/>
    <lineage>
        <taxon>Eukaryota</taxon>
        <taxon>Viridiplantae</taxon>
        <taxon>Streptophyta</taxon>
        <taxon>Embryophyta</taxon>
        <taxon>Tracheophyta</taxon>
        <taxon>Spermatophyta</taxon>
        <taxon>Magnoliopsida</taxon>
        <taxon>eudicotyledons</taxon>
        <taxon>Gunneridae</taxon>
        <taxon>Pentapetalae</taxon>
        <taxon>rosids</taxon>
        <taxon>fabids</taxon>
        <taxon>Fagales</taxon>
        <taxon>Fagaceae</taxon>
        <taxon>Fagus</taxon>
    </lineage>
</organism>
<dbReference type="PROSITE" id="PS51746">
    <property type="entry name" value="PPM_2"/>
    <property type="match status" value="1"/>
</dbReference>
<dbReference type="GO" id="GO:0046872">
    <property type="term" value="F:metal ion binding"/>
    <property type="evidence" value="ECO:0007669"/>
    <property type="project" value="UniProtKB-UniRule"/>
</dbReference>
<comment type="cofactor">
    <cofactor evidence="1">
        <name>Mn(2+)</name>
        <dbReference type="ChEBI" id="CHEBI:29035"/>
    </cofactor>
</comment>
<comment type="similarity">
    <text evidence="1">Belongs to the PP2C family.</text>
</comment>
<dbReference type="EMBL" id="OIVN01004830">
    <property type="protein sequence ID" value="SPD19480.1"/>
    <property type="molecule type" value="Genomic_DNA"/>
</dbReference>
<comment type="cofactor">
    <cofactor evidence="1">
        <name>Mg(2+)</name>
        <dbReference type="ChEBI" id="CHEBI:18420"/>
    </cofactor>
</comment>
<dbReference type="InterPro" id="IPR039123">
    <property type="entry name" value="PPTC7"/>
</dbReference>
<dbReference type="SMART" id="SM00332">
    <property type="entry name" value="PP2Cc"/>
    <property type="match status" value="1"/>
</dbReference>
<dbReference type="Pfam" id="PF07228">
    <property type="entry name" value="SpoIIE"/>
    <property type="match status" value="1"/>
</dbReference>
<sequence>MIFKKRRVEGKLEMTLVNYDKPSSDGALNMDCGAFYLPKDNPQKPQGEDAHFIWPEKKTIGVADGVGGWAKKGVDAGEYARQLMHNAVISIQQQPNGGVEPIKVLEEAFLSTKEKGSSTACILTLNKYGYLQAVNVGDSGFMIFRNKKFLYKSPVQQHNFNCPYQLGNNKNNDRPSSASEVKVAVIPGDIIVLGTDGLLDNMWAEQIEDEIKKGTLEGVNPEQLAWTIAELALYNSMDKYFISPFAKAAALEGEKHRGGKIDDITVVVGHILPSVLV</sequence>
<dbReference type="AlphaFoldDB" id="A0A2N9I631"/>
<name>A0A2N9I631_FAGSY</name>
<dbReference type="EC" id="3.1.3.16" evidence="1"/>
<dbReference type="GO" id="GO:0004722">
    <property type="term" value="F:protein serine/threonine phosphatase activity"/>
    <property type="evidence" value="ECO:0007669"/>
    <property type="project" value="UniProtKB-EC"/>
</dbReference>
<dbReference type="PANTHER" id="PTHR12320:SF14">
    <property type="entry name" value="PROTEIN PHOSPHATASE"/>
    <property type="match status" value="1"/>
</dbReference>
<comment type="catalytic activity">
    <reaction evidence="1">
        <text>O-phospho-L-threonyl-[protein] + H2O = L-threonyl-[protein] + phosphate</text>
        <dbReference type="Rhea" id="RHEA:47004"/>
        <dbReference type="Rhea" id="RHEA-COMP:11060"/>
        <dbReference type="Rhea" id="RHEA-COMP:11605"/>
        <dbReference type="ChEBI" id="CHEBI:15377"/>
        <dbReference type="ChEBI" id="CHEBI:30013"/>
        <dbReference type="ChEBI" id="CHEBI:43474"/>
        <dbReference type="ChEBI" id="CHEBI:61977"/>
        <dbReference type="EC" id="3.1.3.16"/>
    </reaction>
</comment>
<dbReference type="SUPFAM" id="SSF81606">
    <property type="entry name" value="PP2C-like"/>
    <property type="match status" value="1"/>
</dbReference>
<dbReference type="CDD" id="cd00143">
    <property type="entry name" value="PP2Cc"/>
    <property type="match status" value="1"/>
</dbReference>
<gene>
    <name evidence="3" type="ORF">FSB_LOCUS18776</name>
    <name evidence="4" type="ORF">FSB_LOCUS47362</name>
</gene>
<feature type="domain" description="PPM-type phosphatase" evidence="2">
    <location>
        <begin position="34"/>
        <end position="271"/>
    </location>
</feature>
<proteinExistence type="inferred from homology"/>
<evidence type="ECO:0000313" key="4">
    <source>
        <dbReference type="EMBL" id="SPD19480.1"/>
    </source>
</evidence>
<dbReference type="PANTHER" id="PTHR12320">
    <property type="entry name" value="PROTEIN PHOSPHATASE 2C"/>
    <property type="match status" value="1"/>
</dbReference>
<evidence type="ECO:0000313" key="3">
    <source>
        <dbReference type="EMBL" id="SPC90894.1"/>
    </source>
</evidence>
<keyword evidence="1" id="KW-0904">Protein phosphatase</keyword>
<protein>
    <recommendedName>
        <fullName evidence="1">Protein phosphatase</fullName>
        <ecNumber evidence="1">3.1.3.16</ecNumber>
    </recommendedName>
</protein>
<dbReference type="SMART" id="SM00331">
    <property type="entry name" value="PP2C_SIG"/>
    <property type="match status" value="1"/>
</dbReference>
<dbReference type="Gene3D" id="3.60.40.10">
    <property type="entry name" value="PPM-type phosphatase domain"/>
    <property type="match status" value="1"/>
</dbReference>
<dbReference type="InterPro" id="IPR036457">
    <property type="entry name" value="PPM-type-like_dom_sf"/>
</dbReference>
<reference evidence="4" key="1">
    <citation type="submission" date="2018-02" db="EMBL/GenBank/DDBJ databases">
        <authorList>
            <person name="Cohen D.B."/>
            <person name="Kent A.D."/>
        </authorList>
    </citation>
    <scope>NUCLEOTIDE SEQUENCE</scope>
</reference>